<protein>
    <submittedName>
        <fullName evidence="1">Carboxypeptidase regulatory-like domain-containing protein</fullName>
    </submittedName>
</protein>
<reference evidence="1 2" key="1">
    <citation type="submission" date="2019-03" db="EMBL/GenBank/DDBJ databases">
        <authorList>
            <person name="Kim M.K.M."/>
        </authorList>
    </citation>
    <scope>NUCLEOTIDE SEQUENCE [LARGE SCALE GENOMIC DNA]</scope>
    <source>
        <strain evidence="1 2">17J68-15</strain>
    </source>
</reference>
<dbReference type="GO" id="GO:0030246">
    <property type="term" value="F:carbohydrate binding"/>
    <property type="evidence" value="ECO:0007669"/>
    <property type="project" value="InterPro"/>
</dbReference>
<dbReference type="SUPFAM" id="SSF49452">
    <property type="entry name" value="Starch-binding domain-like"/>
    <property type="match status" value="1"/>
</dbReference>
<evidence type="ECO:0000313" key="2">
    <source>
        <dbReference type="Proteomes" id="UP000295164"/>
    </source>
</evidence>
<keyword evidence="1" id="KW-0378">Hydrolase</keyword>
<dbReference type="Proteomes" id="UP000295164">
    <property type="component" value="Unassembled WGS sequence"/>
</dbReference>
<organism evidence="1 2">
    <name type="scientific">Flaviaesturariibacter aridisoli</name>
    <dbReference type="NCBI Taxonomy" id="2545761"/>
    <lineage>
        <taxon>Bacteria</taxon>
        <taxon>Pseudomonadati</taxon>
        <taxon>Bacteroidota</taxon>
        <taxon>Chitinophagia</taxon>
        <taxon>Chitinophagales</taxon>
        <taxon>Chitinophagaceae</taxon>
        <taxon>Flaviaestuariibacter</taxon>
    </lineage>
</organism>
<dbReference type="GO" id="GO:0004180">
    <property type="term" value="F:carboxypeptidase activity"/>
    <property type="evidence" value="ECO:0007669"/>
    <property type="project" value="UniProtKB-KW"/>
</dbReference>
<evidence type="ECO:0000313" key="1">
    <source>
        <dbReference type="EMBL" id="TCZ74554.1"/>
    </source>
</evidence>
<keyword evidence="1" id="KW-0121">Carboxypeptidase</keyword>
<dbReference type="Gene3D" id="2.60.40.1120">
    <property type="entry name" value="Carboxypeptidase-like, regulatory domain"/>
    <property type="match status" value="1"/>
</dbReference>
<dbReference type="AlphaFoldDB" id="A0A4R4E4L6"/>
<comment type="caution">
    <text evidence="1">The sequence shown here is derived from an EMBL/GenBank/DDBJ whole genome shotgun (WGS) entry which is preliminary data.</text>
</comment>
<name>A0A4R4E4L6_9BACT</name>
<dbReference type="OrthoDB" id="1413766at2"/>
<gene>
    <name evidence="1" type="ORF">E0486_02705</name>
</gene>
<keyword evidence="2" id="KW-1185">Reference proteome</keyword>
<dbReference type="EMBL" id="SKFH01000002">
    <property type="protein sequence ID" value="TCZ74554.1"/>
    <property type="molecule type" value="Genomic_DNA"/>
</dbReference>
<dbReference type="RefSeq" id="WP_131850599.1">
    <property type="nucleotide sequence ID" value="NZ_SKFH01000002.1"/>
</dbReference>
<sequence length="126" mass="14015">MKRSTFLLHRHNEHWRERLRQLLQDLLPAATREVLLSGRVCNSDGDPVAFARVEAGGTPYHTEANAAGCFALHVPEVQFRNPFSLFVYADGFARFEQRIEAAPGEALECVLTPGTQAKVVRLGAAR</sequence>
<keyword evidence="1" id="KW-0645">Protease</keyword>
<proteinExistence type="predicted"/>
<dbReference type="InterPro" id="IPR013784">
    <property type="entry name" value="Carb-bd-like_fold"/>
</dbReference>
<accession>A0A4R4E4L6</accession>